<dbReference type="InterPro" id="IPR001347">
    <property type="entry name" value="SIS_dom"/>
</dbReference>
<dbReference type="PANTHER" id="PTHR10937">
    <property type="entry name" value="GLUCOSAMINE--FRUCTOSE-6-PHOSPHATE AMINOTRANSFERASE, ISOMERIZING"/>
    <property type="match status" value="1"/>
</dbReference>
<evidence type="ECO:0000259" key="4">
    <source>
        <dbReference type="PROSITE" id="PS51464"/>
    </source>
</evidence>
<organism evidence="5 6">
    <name type="scientific">Nonomuraea antimicrobica</name>
    <dbReference type="NCBI Taxonomy" id="561173"/>
    <lineage>
        <taxon>Bacteria</taxon>
        <taxon>Bacillati</taxon>
        <taxon>Actinomycetota</taxon>
        <taxon>Actinomycetes</taxon>
        <taxon>Streptosporangiales</taxon>
        <taxon>Streptosporangiaceae</taxon>
        <taxon>Nonomuraea</taxon>
    </lineage>
</organism>
<sequence length="352" mass="36120">MAYVLEEMAAQVDALGGDVRALHGPVLAAARQVAAGWAKVEHVYVTGSGDSHHAALAAEMAFTELAGVVCLPLSALRLLKYGLPRAETARAALVVGVSASGGHPLVAEALRQADTRGARTLAVTSTAGSPVTAAAEAALVAPLPSLRPCPGLRTYQASLLALLLSAVELGRVRGRAAPGRDDLARELREVAGAVEETAAATWPRARHVAELIAAAPVTMVLGSGPGYGGARFAAAKLVEAAGAFATAQDLEEWEHVEALARPSGLPTLVIAAPGRSRARAVQVAARARERGRPVVVVADDRDGPAAFADLVLPLRGTVREEFSALRSSVFAGAVAFELASRLGVAPFSTRTA</sequence>
<evidence type="ECO:0000256" key="3">
    <source>
        <dbReference type="ARBA" id="ARBA00016090"/>
    </source>
</evidence>
<dbReference type="InterPro" id="IPR046348">
    <property type="entry name" value="SIS_dom_sf"/>
</dbReference>
<dbReference type="EMBL" id="BAAAZP010000009">
    <property type="protein sequence ID" value="GAA3647019.1"/>
    <property type="molecule type" value="Genomic_DNA"/>
</dbReference>
<dbReference type="Gene3D" id="3.40.50.10490">
    <property type="entry name" value="Glucose-6-phosphate isomerase like protein, domain 1"/>
    <property type="match status" value="2"/>
</dbReference>
<gene>
    <name evidence="5" type="ORF">GCM10022224_007290</name>
</gene>
<evidence type="ECO:0000256" key="2">
    <source>
        <dbReference type="ARBA" id="ARBA00012916"/>
    </source>
</evidence>
<evidence type="ECO:0000313" key="5">
    <source>
        <dbReference type="EMBL" id="GAA3647019.1"/>
    </source>
</evidence>
<reference evidence="6" key="1">
    <citation type="journal article" date="2019" name="Int. J. Syst. Evol. Microbiol.">
        <title>The Global Catalogue of Microorganisms (GCM) 10K type strain sequencing project: providing services to taxonomists for standard genome sequencing and annotation.</title>
        <authorList>
            <consortium name="The Broad Institute Genomics Platform"/>
            <consortium name="The Broad Institute Genome Sequencing Center for Infectious Disease"/>
            <person name="Wu L."/>
            <person name="Ma J."/>
        </authorList>
    </citation>
    <scope>NUCLEOTIDE SEQUENCE [LARGE SCALE GENOMIC DNA]</scope>
    <source>
        <strain evidence="6">JCM 16904</strain>
    </source>
</reference>
<evidence type="ECO:0000256" key="1">
    <source>
        <dbReference type="ARBA" id="ARBA00001031"/>
    </source>
</evidence>
<comment type="catalytic activity">
    <reaction evidence="1">
        <text>D-fructose 6-phosphate + L-glutamine = D-glucosamine 6-phosphate + L-glutamate</text>
        <dbReference type="Rhea" id="RHEA:13237"/>
        <dbReference type="ChEBI" id="CHEBI:29985"/>
        <dbReference type="ChEBI" id="CHEBI:58359"/>
        <dbReference type="ChEBI" id="CHEBI:58725"/>
        <dbReference type="ChEBI" id="CHEBI:61527"/>
        <dbReference type="EC" id="2.6.1.16"/>
    </reaction>
</comment>
<evidence type="ECO:0000313" key="6">
    <source>
        <dbReference type="Proteomes" id="UP001500902"/>
    </source>
</evidence>
<protein>
    <recommendedName>
        <fullName evidence="3">Glutamine--fructose-6-phosphate aminotransferase [isomerizing]</fullName>
        <ecNumber evidence="2">2.6.1.16</ecNumber>
    </recommendedName>
</protein>
<accession>A0ABP7B482</accession>
<dbReference type="EC" id="2.6.1.16" evidence="2"/>
<dbReference type="Pfam" id="PF01380">
    <property type="entry name" value="SIS"/>
    <property type="match status" value="1"/>
</dbReference>
<feature type="domain" description="SIS" evidence="4">
    <location>
        <begin position="29"/>
        <end position="175"/>
    </location>
</feature>
<comment type="caution">
    <text evidence="5">The sequence shown here is derived from an EMBL/GenBank/DDBJ whole genome shotgun (WGS) entry which is preliminary data.</text>
</comment>
<feature type="domain" description="SIS" evidence="4">
    <location>
        <begin position="208"/>
        <end position="349"/>
    </location>
</feature>
<dbReference type="PROSITE" id="PS51464">
    <property type="entry name" value="SIS"/>
    <property type="match status" value="2"/>
</dbReference>
<proteinExistence type="predicted"/>
<dbReference type="RefSeq" id="WP_344872911.1">
    <property type="nucleotide sequence ID" value="NZ_BAAAZP010000009.1"/>
</dbReference>
<dbReference type="Proteomes" id="UP001500902">
    <property type="component" value="Unassembled WGS sequence"/>
</dbReference>
<dbReference type="SUPFAM" id="SSF53697">
    <property type="entry name" value="SIS domain"/>
    <property type="match status" value="1"/>
</dbReference>
<name>A0ABP7B482_9ACTN</name>
<dbReference type="PANTHER" id="PTHR10937:SF0">
    <property type="entry name" value="GLUTAMINE--FRUCTOSE-6-PHOSPHATE TRANSAMINASE (ISOMERIZING)"/>
    <property type="match status" value="1"/>
</dbReference>
<keyword evidence="6" id="KW-1185">Reference proteome</keyword>